<protein>
    <submittedName>
        <fullName evidence="4">Helix-turn-helix domain-containing protein</fullName>
    </submittedName>
</protein>
<evidence type="ECO:0000313" key="5">
    <source>
        <dbReference type="Proteomes" id="UP000184032"/>
    </source>
</evidence>
<evidence type="ECO:0000313" key="4">
    <source>
        <dbReference type="EMBL" id="SHH49616.1"/>
    </source>
</evidence>
<keyword evidence="1" id="KW-0238">DNA-binding</keyword>
<evidence type="ECO:0000256" key="1">
    <source>
        <dbReference type="ARBA" id="ARBA00023125"/>
    </source>
</evidence>
<dbReference type="Gene3D" id="1.10.260.40">
    <property type="entry name" value="lambda repressor-like DNA-binding domains"/>
    <property type="match status" value="1"/>
</dbReference>
<feature type="transmembrane region" description="Helical" evidence="2">
    <location>
        <begin position="152"/>
        <end position="170"/>
    </location>
</feature>
<dbReference type="CDD" id="cd00093">
    <property type="entry name" value="HTH_XRE"/>
    <property type="match status" value="1"/>
</dbReference>
<dbReference type="EMBL" id="FQXI01000011">
    <property type="protein sequence ID" value="SHH49616.1"/>
    <property type="molecule type" value="Genomic_DNA"/>
</dbReference>
<dbReference type="Pfam" id="PF01381">
    <property type="entry name" value="HTH_3"/>
    <property type="match status" value="1"/>
</dbReference>
<evidence type="ECO:0000259" key="3">
    <source>
        <dbReference type="PROSITE" id="PS50943"/>
    </source>
</evidence>
<evidence type="ECO:0000256" key="2">
    <source>
        <dbReference type="SAM" id="Phobius"/>
    </source>
</evidence>
<dbReference type="InterPro" id="IPR001387">
    <property type="entry name" value="Cro/C1-type_HTH"/>
</dbReference>
<organism evidence="4 5">
    <name type="scientific">Anaerosphaera aminiphila DSM 21120</name>
    <dbReference type="NCBI Taxonomy" id="1120995"/>
    <lineage>
        <taxon>Bacteria</taxon>
        <taxon>Bacillati</taxon>
        <taxon>Bacillota</taxon>
        <taxon>Tissierellia</taxon>
        <taxon>Tissierellales</taxon>
        <taxon>Peptoniphilaceae</taxon>
        <taxon>Anaerosphaera</taxon>
    </lineage>
</organism>
<dbReference type="PANTHER" id="PTHR46558">
    <property type="entry name" value="TRACRIPTIONAL REGULATORY PROTEIN-RELATED-RELATED"/>
    <property type="match status" value="1"/>
</dbReference>
<dbReference type="GO" id="GO:0003677">
    <property type="term" value="F:DNA binding"/>
    <property type="evidence" value="ECO:0007669"/>
    <property type="project" value="UniProtKB-KW"/>
</dbReference>
<dbReference type="OrthoDB" id="9815852at2"/>
<feature type="transmembrane region" description="Helical" evidence="2">
    <location>
        <begin position="118"/>
        <end position="140"/>
    </location>
</feature>
<keyword evidence="2" id="KW-1133">Transmembrane helix</keyword>
<name>A0A1M5TFX4_9FIRM</name>
<dbReference type="AlphaFoldDB" id="A0A1M5TFX4"/>
<accession>A0A1M5TFX4</accession>
<keyword evidence="5" id="KW-1185">Reference proteome</keyword>
<feature type="transmembrane region" description="Helical" evidence="2">
    <location>
        <begin position="84"/>
        <end position="106"/>
    </location>
</feature>
<feature type="transmembrane region" description="Helical" evidence="2">
    <location>
        <begin position="185"/>
        <end position="202"/>
    </location>
</feature>
<reference evidence="4 5" key="1">
    <citation type="submission" date="2016-11" db="EMBL/GenBank/DDBJ databases">
        <authorList>
            <person name="Jaros S."/>
            <person name="Januszkiewicz K."/>
            <person name="Wedrychowicz H."/>
        </authorList>
    </citation>
    <scope>NUCLEOTIDE SEQUENCE [LARGE SCALE GENOMIC DNA]</scope>
    <source>
        <strain evidence="4 5">DSM 21120</strain>
    </source>
</reference>
<dbReference type="SMART" id="SM00530">
    <property type="entry name" value="HTH_XRE"/>
    <property type="match status" value="1"/>
</dbReference>
<keyword evidence="2" id="KW-0472">Membrane</keyword>
<dbReference type="Proteomes" id="UP000184032">
    <property type="component" value="Unassembled WGS sequence"/>
</dbReference>
<proteinExistence type="predicted"/>
<dbReference type="InterPro" id="IPR010982">
    <property type="entry name" value="Lambda_DNA-bd_dom_sf"/>
</dbReference>
<sequence>MKLGERLQKERNKLNITQSEVAEKLKVSRQTISNWETSKSYPDLESLVLLSDYYNISLDVLLKEDDGMIKDVNKKLKFVGILKWTLCLCCIIFCVVYGISTIALILRDDINFNSGKSIMNIYFIVGIIKVILLFLLSFYAVKSLTTNTSKNYKIEAIISGLLLVFSLLTGEVNAIRFGNFTLDDYVIYIVLIFAFVQLYSISKDNGENTEKLKRLEDK</sequence>
<dbReference type="STRING" id="1120995.SAMN02745245_01452"/>
<keyword evidence="2" id="KW-0812">Transmembrane</keyword>
<dbReference type="PANTHER" id="PTHR46558:SF4">
    <property type="entry name" value="DNA-BIDING PHAGE PROTEIN"/>
    <property type="match status" value="1"/>
</dbReference>
<dbReference type="PROSITE" id="PS50943">
    <property type="entry name" value="HTH_CROC1"/>
    <property type="match status" value="1"/>
</dbReference>
<dbReference type="RefSeq" id="WP_073185048.1">
    <property type="nucleotide sequence ID" value="NZ_FQXI01000011.1"/>
</dbReference>
<gene>
    <name evidence="4" type="ORF">SAMN02745245_01452</name>
</gene>
<dbReference type="SUPFAM" id="SSF47413">
    <property type="entry name" value="lambda repressor-like DNA-binding domains"/>
    <property type="match status" value="1"/>
</dbReference>
<feature type="domain" description="HTH cro/C1-type" evidence="3">
    <location>
        <begin position="7"/>
        <end position="61"/>
    </location>
</feature>